<dbReference type="GO" id="GO:0043531">
    <property type="term" value="F:ADP binding"/>
    <property type="evidence" value="ECO:0007669"/>
    <property type="project" value="InterPro"/>
</dbReference>
<feature type="domain" description="AAA+ ATPase" evidence="3">
    <location>
        <begin position="120"/>
        <end position="233"/>
    </location>
</feature>
<dbReference type="InterPro" id="IPR036390">
    <property type="entry name" value="WH_DNA-bd_sf"/>
</dbReference>
<dbReference type="Pfam" id="PF00931">
    <property type="entry name" value="NB-ARC"/>
    <property type="match status" value="1"/>
</dbReference>
<dbReference type="InterPro" id="IPR001611">
    <property type="entry name" value="Leu-rich_rpt"/>
</dbReference>
<dbReference type="InterPro" id="IPR042197">
    <property type="entry name" value="Apaf_helical"/>
</dbReference>
<dbReference type="PROSITE" id="PS51450">
    <property type="entry name" value="LRR"/>
    <property type="match status" value="1"/>
</dbReference>
<evidence type="ECO:0000256" key="2">
    <source>
        <dbReference type="SAM" id="MobiDB-lite"/>
    </source>
</evidence>
<dbReference type="SMART" id="SM00382">
    <property type="entry name" value="AAA"/>
    <property type="match status" value="1"/>
</dbReference>
<dbReference type="PRINTS" id="PR00364">
    <property type="entry name" value="DISEASERSIST"/>
</dbReference>
<protein>
    <recommendedName>
        <fullName evidence="3">AAA+ ATPase domain-containing protein</fullName>
    </recommendedName>
</protein>
<dbReference type="InterPro" id="IPR032675">
    <property type="entry name" value="LRR_dom_sf"/>
</dbReference>
<dbReference type="InterPro" id="IPR003593">
    <property type="entry name" value="AAA+_ATPase"/>
</dbReference>
<dbReference type="EMBL" id="JAMYWD010000009">
    <property type="protein sequence ID" value="KAJ4961938.1"/>
    <property type="molecule type" value="Genomic_DNA"/>
</dbReference>
<gene>
    <name evidence="4" type="ORF">NE237_021848</name>
</gene>
<organism evidence="4 5">
    <name type="scientific">Protea cynaroides</name>
    <dbReference type="NCBI Taxonomy" id="273540"/>
    <lineage>
        <taxon>Eukaryota</taxon>
        <taxon>Viridiplantae</taxon>
        <taxon>Streptophyta</taxon>
        <taxon>Embryophyta</taxon>
        <taxon>Tracheophyta</taxon>
        <taxon>Spermatophyta</taxon>
        <taxon>Magnoliopsida</taxon>
        <taxon>Proteales</taxon>
        <taxon>Proteaceae</taxon>
        <taxon>Protea</taxon>
    </lineage>
</organism>
<dbReference type="SUPFAM" id="SSF52058">
    <property type="entry name" value="L domain-like"/>
    <property type="match status" value="1"/>
</dbReference>
<dbReference type="InterPro" id="IPR027417">
    <property type="entry name" value="P-loop_NTPase"/>
</dbReference>
<dbReference type="Gene3D" id="3.40.50.300">
    <property type="entry name" value="P-loop containing nucleotide triphosphate hydrolases"/>
    <property type="match status" value="2"/>
</dbReference>
<evidence type="ECO:0000256" key="1">
    <source>
        <dbReference type="ARBA" id="ARBA00022614"/>
    </source>
</evidence>
<sequence>MEMKKVKSWESWDKFKEKMQEVKWDHWEQFINEMEKMELWKRIMVMDDNNLWETALQQVAGMRAIKIKNEVKLINYIVDQVSKIVHRPQFYIKYHVGLDFHIECIRHLLKDGLDDNGLEKIQFLGIYGSSGMGKTAIAQKFFNEMSQSFDDSCFLTMVKGASSQPNVLVIEGHLFHKKALIILDDVDDNNQLDNLVGERSRFGPGSLIIITTTNQDLVNTLAVDKQYEVKKMNPTDSLQLFSLYAFEQKLPPENYEALSNDVVKYTDGLPLALMVFGSLLSSIKGQRNKERELKRLKMEPTGGTLQKLEHSFTALDGREDQTIFLDISCFFIGEDKDEVIKILHACDKHAKARIRNLIKRRCLLTTNAHNKLCMHNMIREMAKAIVRKESPDEPGQRSRLWDKDAIEIWRNVSGSHLVRGFQLDLSMDEKLQWDTNVFFKMHNLKLLRIYGSERSLSHDDEMNLIFKKLVWIWWERFPFECLPNNFHMENLVILDMQMSSKLKQVWKGTTKRFPKLKVLNLSYSSSLTCLQNFSCALKLKKLIVKNCENLVKVGKSIGVLSRLVELDLSNCKKLTDLPSSITKLTSLNKFVIFGCLNLEKFPDEMHKLSKLETLRMSHCTSLKSLPMLPSSLCCLWAKYCESLEMLELNLSILKHLRVLDLSNCKMLKEIEGLEGLESVETINLFGCPNLTSFDNERIFQVLSKGIGNQKICDFFIPDRSEILRCTNPGRMKCSETCEVGKVPNMKIAGVIIRIVSTKSDVSFIDLTVVIDNQSKDSTWERKPSFSSHDDTDSIWLIKIPYCVWEEEIAQSGNIIKVSAISTKLCPPIQISVDFYTLQGTRKSYHSGVGSQKRKWSQGPGARGPPWGNTLRLLH</sequence>
<dbReference type="InterPro" id="IPR044974">
    <property type="entry name" value="Disease_R_plants"/>
</dbReference>
<accession>A0A9Q0K595</accession>
<dbReference type="InterPro" id="IPR002182">
    <property type="entry name" value="NB-ARC"/>
</dbReference>
<dbReference type="Gene3D" id="1.10.8.430">
    <property type="entry name" value="Helical domain of apoptotic protease-activating factors"/>
    <property type="match status" value="1"/>
</dbReference>
<dbReference type="AlphaFoldDB" id="A0A9Q0K595"/>
<reference evidence="4" key="1">
    <citation type="journal article" date="2023" name="Plant J.">
        <title>The genome of the king protea, Protea cynaroides.</title>
        <authorList>
            <person name="Chang J."/>
            <person name="Duong T.A."/>
            <person name="Schoeman C."/>
            <person name="Ma X."/>
            <person name="Roodt D."/>
            <person name="Barker N."/>
            <person name="Li Z."/>
            <person name="Van de Peer Y."/>
            <person name="Mizrachi E."/>
        </authorList>
    </citation>
    <scope>NUCLEOTIDE SEQUENCE</scope>
    <source>
        <tissue evidence="4">Young leaves</tissue>
    </source>
</reference>
<dbReference type="OrthoDB" id="272161at2759"/>
<comment type="caution">
    <text evidence="4">The sequence shown here is derived from an EMBL/GenBank/DDBJ whole genome shotgun (WGS) entry which is preliminary data.</text>
</comment>
<dbReference type="Proteomes" id="UP001141806">
    <property type="component" value="Unassembled WGS sequence"/>
</dbReference>
<evidence type="ECO:0000313" key="4">
    <source>
        <dbReference type="EMBL" id="KAJ4961938.1"/>
    </source>
</evidence>
<dbReference type="GO" id="GO:0006952">
    <property type="term" value="P:defense response"/>
    <property type="evidence" value="ECO:0007669"/>
    <property type="project" value="InterPro"/>
</dbReference>
<proteinExistence type="predicted"/>
<keyword evidence="1" id="KW-0433">Leucine-rich repeat</keyword>
<dbReference type="SUPFAM" id="SSF46785">
    <property type="entry name" value="Winged helix' DNA-binding domain"/>
    <property type="match status" value="1"/>
</dbReference>
<dbReference type="PANTHER" id="PTHR11017">
    <property type="entry name" value="LEUCINE-RICH REPEAT-CONTAINING PROTEIN"/>
    <property type="match status" value="1"/>
</dbReference>
<dbReference type="Gene3D" id="3.80.10.10">
    <property type="entry name" value="Ribonuclease Inhibitor"/>
    <property type="match status" value="1"/>
</dbReference>
<keyword evidence="5" id="KW-1185">Reference proteome</keyword>
<dbReference type="PANTHER" id="PTHR11017:SF580">
    <property type="entry name" value="ADP-RIBOSYL CYCLASE_CYCLIC ADP-RIBOSE HYDROLASE"/>
    <property type="match status" value="1"/>
</dbReference>
<name>A0A9Q0K595_9MAGN</name>
<dbReference type="Pfam" id="PF23282">
    <property type="entry name" value="WHD_ROQ1"/>
    <property type="match status" value="1"/>
</dbReference>
<evidence type="ECO:0000313" key="5">
    <source>
        <dbReference type="Proteomes" id="UP001141806"/>
    </source>
</evidence>
<feature type="region of interest" description="Disordered" evidence="2">
    <location>
        <begin position="843"/>
        <end position="868"/>
    </location>
</feature>
<dbReference type="SUPFAM" id="SSF52540">
    <property type="entry name" value="P-loop containing nucleoside triphosphate hydrolases"/>
    <property type="match status" value="1"/>
</dbReference>
<dbReference type="InterPro" id="IPR058192">
    <property type="entry name" value="WHD_ROQ1-like"/>
</dbReference>
<evidence type="ECO:0000259" key="3">
    <source>
        <dbReference type="SMART" id="SM00382"/>
    </source>
</evidence>